<keyword evidence="15" id="KW-0012">Acyltransferase</keyword>
<proteinExistence type="inferred from homology"/>
<feature type="domain" description="Ketosynthase family 3 (KS3)" evidence="14">
    <location>
        <begin position="6"/>
        <end position="415"/>
    </location>
</feature>
<organism evidence="15 16">
    <name type="scientific">Rhodoferax saidenbachensis</name>
    <dbReference type="NCBI Taxonomy" id="1484693"/>
    <lineage>
        <taxon>Bacteria</taxon>
        <taxon>Pseudomonadati</taxon>
        <taxon>Pseudomonadota</taxon>
        <taxon>Betaproteobacteria</taxon>
        <taxon>Burkholderiales</taxon>
        <taxon>Comamonadaceae</taxon>
        <taxon>Rhodoferax</taxon>
    </lineage>
</organism>
<dbReference type="Pfam" id="PF00109">
    <property type="entry name" value="ketoacyl-synt"/>
    <property type="match status" value="1"/>
</dbReference>
<evidence type="ECO:0000313" key="15">
    <source>
        <dbReference type="EMBL" id="MDR7306108.1"/>
    </source>
</evidence>
<keyword evidence="16" id="KW-1185">Reference proteome</keyword>
<keyword evidence="4" id="KW-1003">Cell membrane</keyword>
<dbReference type="RefSeq" id="WP_310340729.1">
    <property type="nucleotide sequence ID" value="NZ_JAVDXO010000002.1"/>
</dbReference>
<evidence type="ECO:0000259" key="14">
    <source>
        <dbReference type="PROSITE" id="PS52004"/>
    </source>
</evidence>
<keyword evidence="3" id="KW-0536">Nodulation</keyword>
<protein>
    <recommendedName>
        <fullName evidence="11">Nodulation protein E</fullName>
    </recommendedName>
    <alternativeName>
        <fullName evidence="12">Host-specificity of nodulation protein B</fullName>
    </alternativeName>
</protein>
<keyword evidence="6 13" id="KW-0808">Transferase</keyword>
<comment type="similarity">
    <text evidence="2 13">Belongs to the thiolase-like superfamily. Beta-ketoacyl-ACP synthases family.</text>
</comment>
<evidence type="ECO:0000256" key="9">
    <source>
        <dbReference type="ARBA" id="ARBA00023136"/>
    </source>
</evidence>
<comment type="subcellular location">
    <subcellularLocation>
        <location evidence="1">Cell inner membrane</location>
    </subcellularLocation>
</comment>
<evidence type="ECO:0000256" key="1">
    <source>
        <dbReference type="ARBA" id="ARBA00004533"/>
    </source>
</evidence>
<dbReference type="InterPro" id="IPR016039">
    <property type="entry name" value="Thiolase-like"/>
</dbReference>
<dbReference type="Gene3D" id="3.40.47.10">
    <property type="match status" value="2"/>
</dbReference>
<dbReference type="Pfam" id="PF02801">
    <property type="entry name" value="Ketoacyl-synt_C"/>
    <property type="match status" value="1"/>
</dbReference>
<name>A0ABU1ZL41_9BURK</name>
<evidence type="ECO:0000256" key="6">
    <source>
        <dbReference type="ARBA" id="ARBA00022679"/>
    </source>
</evidence>
<dbReference type="CDD" id="cd00834">
    <property type="entry name" value="KAS_I_II"/>
    <property type="match status" value="1"/>
</dbReference>
<evidence type="ECO:0000256" key="12">
    <source>
        <dbReference type="ARBA" id="ARBA00041756"/>
    </source>
</evidence>
<evidence type="ECO:0000313" key="16">
    <source>
        <dbReference type="Proteomes" id="UP001268089"/>
    </source>
</evidence>
<reference evidence="15 16" key="1">
    <citation type="submission" date="2023-07" db="EMBL/GenBank/DDBJ databases">
        <title>Sorghum-associated microbial communities from plants grown in Nebraska, USA.</title>
        <authorList>
            <person name="Schachtman D."/>
        </authorList>
    </citation>
    <scope>NUCLEOTIDE SEQUENCE [LARGE SCALE GENOMIC DNA]</scope>
    <source>
        <strain evidence="15 16">BE308</strain>
    </source>
</reference>
<dbReference type="InterPro" id="IPR020841">
    <property type="entry name" value="PKS_Beta-ketoAc_synthase_dom"/>
</dbReference>
<dbReference type="SUPFAM" id="SSF53901">
    <property type="entry name" value="Thiolase-like"/>
    <property type="match status" value="2"/>
</dbReference>
<evidence type="ECO:0000256" key="2">
    <source>
        <dbReference type="ARBA" id="ARBA00008467"/>
    </source>
</evidence>
<evidence type="ECO:0000256" key="7">
    <source>
        <dbReference type="ARBA" id="ARBA00022692"/>
    </source>
</evidence>
<dbReference type="PANTHER" id="PTHR11712">
    <property type="entry name" value="POLYKETIDE SYNTHASE-RELATED"/>
    <property type="match status" value="1"/>
</dbReference>
<evidence type="ECO:0000256" key="8">
    <source>
        <dbReference type="ARBA" id="ARBA00022989"/>
    </source>
</evidence>
<gene>
    <name evidence="15" type="ORF">J2X15_001386</name>
</gene>
<keyword evidence="5" id="KW-0997">Cell inner membrane</keyword>
<dbReference type="PROSITE" id="PS52004">
    <property type="entry name" value="KS3_2"/>
    <property type="match status" value="1"/>
</dbReference>
<dbReference type="NCBIfam" id="NF005589">
    <property type="entry name" value="PRK07314.1"/>
    <property type="match status" value="1"/>
</dbReference>
<dbReference type="InterPro" id="IPR014030">
    <property type="entry name" value="Ketoacyl_synth_N"/>
</dbReference>
<comment type="function">
    <text evidence="10">Proposed to synthesize NOD factor fatty acyl chain. Involved in the synthesis of a highly unsaturated fatty acid moiety, which forms part of a lipo-oligosaccharide that is responsible for host specificity.</text>
</comment>
<dbReference type="InterPro" id="IPR000794">
    <property type="entry name" value="Beta-ketoacyl_synthase"/>
</dbReference>
<keyword evidence="9" id="KW-0472">Membrane</keyword>
<evidence type="ECO:0000256" key="11">
    <source>
        <dbReference type="ARBA" id="ARBA00039445"/>
    </source>
</evidence>
<evidence type="ECO:0000256" key="10">
    <source>
        <dbReference type="ARBA" id="ARBA00037576"/>
    </source>
</evidence>
<accession>A0ABU1ZL41</accession>
<sequence length="417" mass="43366">MSKVPGRRVAVTGIGMVSPFGGDTEDFFTRILAGESAVRLYHHPTSPFALAQPAVVCTQFDAEKSIGRAMSHVADRYSQLGVAAALSAWDDANLARDGGGADDYGVSWGTGVGGMLTYEKGYGDILLRGKKRVSPLSVPMAMNNAAASHIAMALNLGGACTTYSVACASSTISIGEAYRRIQRGESSLVVAGGSEAPLAFTIMRAWEALRVVASADEQTAYRACQPFQQGRSGLVLGEGAAALVLEDWAHAEQRGARIYCELAGFGQSCDHTHLVRPDAQGQARAMAAALREAELTPAEVGYVNAHGTATPEGDTIEISALKQVFGNYAEHLPVSATKSMHGHSLGAVGAMEAVITVLALVRQAIPPTAHLNQVADDCTGVHHVTGGALRGMPLQAALSNSFAFGGSNAVLAFKVAA</sequence>
<dbReference type="PANTHER" id="PTHR11712:SF352">
    <property type="entry name" value="3-OXOACYL-[ACYL-CARRIER-PROTEIN] SYNTHASE"/>
    <property type="match status" value="1"/>
</dbReference>
<dbReference type="SMART" id="SM00825">
    <property type="entry name" value="PKS_KS"/>
    <property type="match status" value="1"/>
</dbReference>
<evidence type="ECO:0000256" key="13">
    <source>
        <dbReference type="RuleBase" id="RU003694"/>
    </source>
</evidence>
<dbReference type="InterPro" id="IPR014031">
    <property type="entry name" value="Ketoacyl_synth_C"/>
</dbReference>
<evidence type="ECO:0000256" key="5">
    <source>
        <dbReference type="ARBA" id="ARBA00022519"/>
    </source>
</evidence>
<comment type="caution">
    <text evidence="15">The sequence shown here is derived from an EMBL/GenBank/DDBJ whole genome shotgun (WGS) entry which is preliminary data.</text>
</comment>
<keyword evidence="7" id="KW-0812">Transmembrane</keyword>
<evidence type="ECO:0000256" key="4">
    <source>
        <dbReference type="ARBA" id="ARBA00022475"/>
    </source>
</evidence>
<dbReference type="Proteomes" id="UP001268089">
    <property type="component" value="Unassembled WGS sequence"/>
</dbReference>
<keyword evidence="8" id="KW-1133">Transmembrane helix</keyword>
<dbReference type="GO" id="GO:0004315">
    <property type="term" value="F:3-oxoacyl-[acyl-carrier-protein] synthase activity"/>
    <property type="evidence" value="ECO:0007669"/>
    <property type="project" value="UniProtKB-EC"/>
</dbReference>
<dbReference type="EMBL" id="JAVDXO010000002">
    <property type="protein sequence ID" value="MDR7306108.1"/>
    <property type="molecule type" value="Genomic_DNA"/>
</dbReference>
<evidence type="ECO:0000256" key="3">
    <source>
        <dbReference type="ARBA" id="ARBA00022458"/>
    </source>
</evidence>